<feature type="transmembrane region" description="Helical" evidence="1">
    <location>
        <begin position="24"/>
        <end position="45"/>
    </location>
</feature>
<dbReference type="AlphaFoldDB" id="A0A0P9FLH9"/>
<keyword evidence="1" id="KW-1133">Transmembrane helix</keyword>
<dbReference type="Proteomes" id="UP000050509">
    <property type="component" value="Unassembled WGS sequence"/>
</dbReference>
<evidence type="ECO:0000313" key="3">
    <source>
        <dbReference type="Proteomes" id="UP000050509"/>
    </source>
</evidence>
<proteinExistence type="predicted"/>
<feature type="transmembrane region" description="Helical" evidence="1">
    <location>
        <begin position="110"/>
        <end position="129"/>
    </location>
</feature>
<accession>A0A0P9FLH9</accession>
<comment type="caution">
    <text evidence="2">The sequence shown here is derived from an EMBL/GenBank/DDBJ whole genome shotgun (WGS) entry which is preliminary data.</text>
</comment>
<reference evidence="2 3" key="1">
    <citation type="submission" date="2015-09" db="EMBL/GenBank/DDBJ databases">
        <title>Draft genome sequence of Kouleothrix aurantiaca JCM 19913.</title>
        <authorList>
            <person name="Hemp J."/>
        </authorList>
    </citation>
    <scope>NUCLEOTIDE SEQUENCE [LARGE SCALE GENOMIC DNA]</scope>
    <source>
        <strain evidence="2 3">COM-B</strain>
    </source>
</reference>
<feature type="transmembrane region" description="Helical" evidence="1">
    <location>
        <begin position="82"/>
        <end position="104"/>
    </location>
</feature>
<evidence type="ECO:0000256" key="1">
    <source>
        <dbReference type="SAM" id="Phobius"/>
    </source>
</evidence>
<keyword evidence="3" id="KW-1185">Reference proteome</keyword>
<protein>
    <submittedName>
        <fullName evidence="2">Uncharacterized protein</fullName>
    </submittedName>
</protein>
<dbReference type="EMBL" id="LJCR01000123">
    <property type="protein sequence ID" value="KPV54051.1"/>
    <property type="molecule type" value="Genomic_DNA"/>
</dbReference>
<gene>
    <name evidence="2" type="ORF">SE17_06065</name>
</gene>
<name>A0A0P9FLH9_9CHLR</name>
<keyword evidence="1" id="KW-0472">Membrane</keyword>
<organism evidence="2 3">
    <name type="scientific">Kouleothrix aurantiaca</name>
    <dbReference type="NCBI Taxonomy" id="186479"/>
    <lineage>
        <taxon>Bacteria</taxon>
        <taxon>Bacillati</taxon>
        <taxon>Chloroflexota</taxon>
        <taxon>Chloroflexia</taxon>
        <taxon>Chloroflexales</taxon>
        <taxon>Roseiflexineae</taxon>
        <taxon>Roseiflexaceae</taxon>
        <taxon>Kouleothrix</taxon>
    </lineage>
</organism>
<keyword evidence="1" id="KW-0812">Transmembrane</keyword>
<evidence type="ECO:0000313" key="2">
    <source>
        <dbReference type="EMBL" id="KPV54051.1"/>
    </source>
</evidence>
<sequence length="134" mass="15148">MPHESPHVNPQKMYLFQRVNLKTVLWNALVGILVVIPIAALLLGIKSALLIQTPAFTAYSLRGLQTAITCFQVFRKRRQFRWLISTLAVVFLAIIGSLLAILAMFRIADYPLLLLSILVLPLVIFDRIAHRSKL</sequence>